<dbReference type="Gene3D" id="3.30.70.1070">
    <property type="entry name" value="Sporulation related repeat"/>
    <property type="match status" value="1"/>
</dbReference>
<dbReference type="EMBL" id="CACVAR010000395">
    <property type="protein sequence ID" value="CAA6825822.1"/>
    <property type="molecule type" value="Genomic_DNA"/>
</dbReference>
<evidence type="ECO:0000259" key="2">
    <source>
        <dbReference type="PROSITE" id="PS51724"/>
    </source>
</evidence>
<keyword evidence="1" id="KW-0732">Signal</keyword>
<dbReference type="GO" id="GO:0042834">
    <property type="term" value="F:peptidoglycan binding"/>
    <property type="evidence" value="ECO:0007669"/>
    <property type="project" value="InterPro"/>
</dbReference>
<gene>
    <name evidence="3" type="ORF">HELGO_WM25960</name>
</gene>
<dbReference type="Pfam" id="PF05036">
    <property type="entry name" value="SPOR"/>
    <property type="match status" value="1"/>
</dbReference>
<proteinExistence type="predicted"/>
<name>A0A6S6TYZ5_9BACT</name>
<sequence>MKKLLILLLLSYTFSSSLLAKSIAQTVPPALKQKLCNQLANNANRCDNGSTLSYHTHHNLNNGNLLLFVYLNDHTPKMYNRPDAVTPVIVDKLGRWISTVGANIIGEDIESIHQDPHGNIWVRTQWKIEGVYPAYYHSKNGLSWKQTVLPENRNIDCCFEYVNKPIFLFDSITLTFKNTEGTNVKSWTTDYESAMSNNPFWQPVSKVPSSSIDSLPNPSWKSSKTKSKITFLNIYSNKSIFLPLKYESNKKVYRIQVGAYAQKSSAQKVQKSLSNIPYFSQIVKGKKYNKLLIGEFTTLKKAKAVLTKLKKEHPKNKAIQKAFVLKSKS</sequence>
<accession>A0A6S6TYZ5</accession>
<evidence type="ECO:0000313" key="3">
    <source>
        <dbReference type="EMBL" id="CAA6825822.1"/>
    </source>
</evidence>
<reference evidence="3" key="1">
    <citation type="submission" date="2020-01" db="EMBL/GenBank/DDBJ databases">
        <authorList>
            <person name="Meier V. D."/>
            <person name="Meier V D."/>
        </authorList>
    </citation>
    <scope>NUCLEOTIDE SEQUENCE</scope>
    <source>
        <strain evidence="3">HLG_WM_MAG_03</strain>
    </source>
</reference>
<dbReference type="InterPro" id="IPR007730">
    <property type="entry name" value="SPOR-like_dom"/>
</dbReference>
<feature type="signal peptide" evidence="1">
    <location>
        <begin position="1"/>
        <end position="20"/>
    </location>
</feature>
<dbReference type="InterPro" id="IPR036680">
    <property type="entry name" value="SPOR-like_sf"/>
</dbReference>
<feature type="domain" description="SPOR" evidence="2">
    <location>
        <begin position="247"/>
        <end position="327"/>
    </location>
</feature>
<feature type="chain" id="PRO_5027858598" description="SPOR domain-containing protein" evidence="1">
    <location>
        <begin position="21"/>
        <end position="329"/>
    </location>
</feature>
<dbReference type="SUPFAM" id="SSF110997">
    <property type="entry name" value="Sporulation related repeat"/>
    <property type="match status" value="1"/>
</dbReference>
<dbReference type="PROSITE" id="PS51724">
    <property type="entry name" value="SPOR"/>
    <property type="match status" value="1"/>
</dbReference>
<dbReference type="AlphaFoldDB" id="A0A6S6TYZ5"/>
<evidence type="ECO:0000256" key="1">
    <source>
        <dbReference type="SAM" id="SignalP"/>
    </source>
</evidence>
<organism evidence="3">
    <name type="scientific">uncultured Sulfurovum sp</name>
    <dbReference type="NCBI Taxonomy" id="269237"/>
    <lineage>
        <taxon>Bacteria</taxon>
        <taxon>Pseudomonadati</taxon>
        <taxon>Campylobacterota</taxon>
        <taxon>Epsilonproteobacteria</taxon>
        <taxon>Campylobacterales</taxon>
        <taxon>Sulfurovaceae</taxon>
        <taxon>Sulfurovum</taxon>
        <taxon>environmental samples</taxon>
    </lineage>
</organism>
<protein>
    <recommendedName>
        <fullName evidence="2">SPOR domain-containing protein</fullName>
    </recommendedName>
</protein>